<keyword evidence="3 4" id="KW-0749">Sporulation</keyword>
<accession>A0A1H9VJ45</accession>
<gene>
    <name evidence="4" type="primary">sspH</name>
    <name evidence="5" type="ORF">SAMN05518684_11114</name>
</gene>
<dbReference type="STRING" id="1601833.SAMN05518684_11114"/>
<dbReference type="InterPro" id="IPR012610">
    <property type="entry name" value="SASP_SspH"/>
</dbReference>
<evidence type="ECO:0000256" key="3">
    <source>
        <dbReference type="ARBA" id="ARBA00022969"/>
    </source>
</evidence>
<dbReference type="EMBL" id="FOGT01000011">
    <property type="protein sequence ID" value="SES21511.1"/>
    <property type="molecule type" value="Genomic_DNA"/>
</dbReference>
<keyword evidence="6" id="KW-1185">Reference proteome</keyword>
<protein>
    <recommendedName>
        <fullName evidence="4">Small, acid-soluble spore protein H</fullName>
        <shortName evidence="4">SASP H</shortName>
    </recommendedName>
</protein>
<comment type="similarity">
    <text evidence="2 4">Belongs to the SspH family.</text>
</comment>
<evidence type="ECO:0000256" key="4">
    <source>
        <dbReference type="HAMAP-Rule" id="MF_00667"/>
    </source>
</evidence>
<dbReference type="AlphaFoldDB" id="A0A1H9VJ45"/>
<evidence type="ECO:0000313" key="5">
    <source>
        <dbReference type="EMBL" id="SES21511.1"/>
    </source>
</evidence>
<dbReference type="OrthoDB" id="2721675at2"/>
<comment type="subcellular location">
    <subcellularLocation>
        <location evidence="1 4">Spore core</location>
    </subcellularLocation>
</comment>
<sequence length="61" mass="6814">MDSQRVKEIINSPVMINVTYRGIPVYIEEVDSGSQTAVVLPLDEMDHQQEVDIEGLVEEGP</sequence>
<dbReference type="GO" id="GO:0042601">
    <property type="term" value="C:endospore-forming forespore"/>
    <property type="evidence" value="ECO:0007669"/>
    <property type="project" value="InterPro"/>
</dbReference>
<name>A0A1H9VJ45_9BACI</name>
<comment type="induction">
    <text evidence="4">Expressed only in the forespore compartment of sporulating cells.</text>
</comment>
<organism evidence="5 6">
    <name type="scientific">Salipaludibacillus aurantiacus</name>
    <dbReference type="NCBI Taxonomy" id="1601833"/>
    <lineage>
        <taxon>Bacteria</taxon>
        <taxon>Bacillati</taxon>
        <taxon>Bacillota</taxon>
        <taxon>Bacilli</taxon>
        <taxon>Bacillales</taxon>
        <taxon>Bacillaceae</taxon>
    </lineage>
</organism>
<evidence type="ECO:0000256" key="1">
    <source>
        <dbReference type="ARBA" id="ARBA00004288"/>
    </source>
</evidence>
<dbReference type="RefSeq" id="WP_093053300.1">
    <property type="nucleotide sequence ID" value="NZ_FOGT01000011.1"/>
</dbReference>
<dbReference type="Pfam" id="PF08141">
    <property type="entry name" value="SspH"/>
    <property type="match status" value="1"/>
</dbReference>
<reference evidence="6" key="1">
    <citation type="submission" date="2016-10" db="EMBL/GenBank/DDBJ databases">
        <authorList>
            <person name="Varghese N."/>
            <person name="Submissions S."/>
        </authorList>
    </citation>
    <scope>NUCLEOTIDE SEQUENCE [LARGE SCALE GENOMIC DNA]</scope>
    <source>
        <strain evidence="6">S9</strain>
    </source>
</reference>
<proteinExistence type="evidence at transcript level"/>
<dbReference type="HAMAP" id="MF_00667">
    <property type="entry name" value="SspH"/>
    <property type="match status" value="1"/>
</dbReference>
<dbReference type="Proteomes" id="UP000198571">
    <property type="component" value="Unassembled WGS sequence"/>
</dbReference>
<dbReference type="NCBIfam" id="TIGR02861">
    <property type="entry name" value="SASP_H"/>
    <property type="match status" value="1"/>
</dbReference>
<dbReference type="GO" id="GO:0030435">
    <property type="term" value="P:sporulation resulting in formation of a cellular spore"/>
    <property type="evidence" value="ECO:0007669"/>
    <property type="project" value="UniProtKB-KW"/>
</dbReference>
<evidence type="ECO:0000313" key="6">
    <source>
        <dbReference type="Proteomes" id="UP000198571"/>
    </source>
</evidence>
<dbReference type="GO" id="GO:0030436">
    <property type="term" value="P:asexual sporulation"/>
    <property type="evidence" value="ECO:0007669"/>
    <property type="project" value="UniProtKB-UniRule"/>
</dbReference>
<evidence type="ECO:0000256" key="2">
    <source>
        <dbReference type="ARBA" id="ARBA00006573"/>
    </source>
</evidence>